<feature type="compositionally biased region" description="Low complexity" evidence="1">
    <location>
        <begin position="1"/>
        <end position="27"/>
    </location>
</feature>
<feature type="compositionally biased region" description="Polar residues" evidence="1">
    <location>
        <begin position="655"/>
        <end position="669"/>
    </location>
</feature>
<keyword evidence="4" id="KW-1185">Reference proteome</keyword>
<dbReference type="EMBL" id="SDIL01000071">
    <property type="protein sequence ID" value="RXK37333.1"/>
    <property type="molecule type" value="Genomic_DNA"/>
</dbReference>
<feature type="compositionally biased region" description="Polar residues" evidence="1">
    <location>
        <begin position="286"/>
        <end position="295"/>
    </location>
</feature>
<dbReference type="Gene3D" id="3.30.710.10">
    <property type="entry name" value="Potassium Channel Kv1.1, Chain A"/>
    <property type="match status" value="1"/>
</dbReference>
<dbReference type="PANTHER" id="PTHR24413">
    <property type="entry name" value="SPECKLE-TYPE POZ PROTEIN"/>
    <property type="match status" value="1"/>
</dbReference>
<feature type="compositionally biased region" description="Polar residues" evidence="1">
    <location>
        <begin position="729"/>
        <end position="739"/>
    </location>
</feature>
<dbReference type="CDD" id="cd18186">
    <property type="entry name" value="BTB_POZ_ZBTB_KLHL-like"/>
    <property type="match status" value="1"/>
</dbReference>
<dbReference type="InterPro" id="IPR011333">
    <property type="entry name" value="SKP1/BTB/POZ_sf"/>
</dbReference>
<feature type="region of interest" description="Disordered" evidence="1">
    <location>
        <begin position="728"/>
        <end position="756"/>
    </location>
</feature>
<feature type="compositionally biased region" description="Polar residues" evidence="1">
    <location>
        <begin position="583"/>
        <end position="613"/>
    </location>
</feature>
<dbReference type="InParanoid" id="A0A4Q1BI64"/>
<name>A0A4Q1BI64_TREME</name>
<dbReference type="STRING" id="5217.A0A4Q1BI64"/>
<protein>
    <recommendedName>
        <fullName evidence="2">BTB domain-containing protein</fullName>
    </recommendedName>
</protein>
<dbReference type="InterPro" id="IPR000210">
    <property type="entry name" value="BTB/POZ_dom"/>
</dbReference>
<gene>
    <name evidence="3" type="ORF">M231_05399</name>
</gene>
<dbReference type="AlphaFoldDB" id="A0A4Q1BI64"/>
<dbReference type="VEuPathDB" id="FungiDB:TREMEDRAFT_59901"/>
<evidence type="ECO:0000313" key="4">
    <source>
        <dbReference type="Proteomes" id="UP000289152"/>
    </source>
</evidence>
<feature type="compositionally biased region" description="Low complexity" evidence="1">
    <location>
        <begin position="670"/>
        <end position="694"/>
    </location>
</feature>
<reference evidence="3 4" key="1">
    <citation type="submission" date="2016-06" db="EMBL/GenBank/DDBJ databases">
        <title>Evolution of pathogenesis and genome organization in the Tremellales.</title>
        <authorList>
            <person name="Cuomo C."/>
            <person name="Litvintseva A."/>
            <person name="Heitman J."/>
            <person name="Chen Y."/>
            <person name="Sun S."/>
            <person name="Springer D."/>
            <person name="Dromer F."/>
            <person name="Young S."/>
            <person name="Zeng Q."/>
            <person name="Chapman S."/>
            <person name="Gujja S."/>
            <person name="Saif S."/>
            <person name="Birren B."/>
        </authorList>
    </citation>
    <scope>NUCLEOTIDE SEQUENCE [LARGE SCALE GENOMIC DNA]</scope>
    <source>
        <strain evidence="3 4">ATCC 28783</strain>
    </source>
</reference>
<feature type="compositionally biased region" description="Basic and acidic residues" evidence="1">
    <location>
        <begin position="639"/>
        <end position="654"/>
    </location>
</feature>
<feature type="compositionally biased region" description="Low complexity" evidence="1">
    <location>
        <begin position="64"/>
        <end position="92"/>
    </location>
</feature>
<evidence type="ECO:0000256" key="1">
    <source>
        <dbReference type="SAM" id="MobiDB-lite"/>
    </source>
</evidence>
<feature type="region of interest" description="Disordered" evidence="1">
    <location>
        <begin position="271"/>
        <end position="299"/>
    </location>
</feature>
<feature type="region of interest" description="Disordered" evidence="1">
    <location>
        <begin position="540"/>
        <end position="694"/>
    </location>
</feature>
<comment type="caution">
    <text evidence="3">The sequence shown here is derived from an EMBL/GenBank/DDBJ whole genome shotgun (WGS) entry which is preliminary data.</text>
</comment>
<proteinExistence type="predicted"/>
<evidence type="ECO:0000259" key="2">
    <source>
        <dbReference type="PROSITE" id="PS50097"/>
    </source>
</evidence>
<organism evidence="3 4">
    <name type="scientific">Tremella mesenterica</name>
    <name type="common">Jelly fungus</name>
    <dbReference type="NCBI Taxonomy" id="5217"/>
    <lineage>
        <taxon>Eukaryota</taxon>
        <taxon>Fungi</taxon>
        <taxon>Dikarya</taxon>
        <taxon>Basidiomycota</taxon>
        <taxon>Agaricomycotina</taxon>
        <taxon>Tremellomycetes</taxon>
        <taxon>Tremellales</taxon>
        <taxon>Tremellaceae</taxon>
        <taxon>Tremella</taxon>
    </lineage>
</organism>
<feature type="compositionally biased region" description="Low complexity" evidence="1">
    <location>
        <begin position="564"/>
        <end position="573"/>
    </location>
</feature>
<accession>A0A4Q1BI64</accession>
<dbReference type="PROSITE" id="PS50097">
    <property type="entry name" value="BTB"/>
    <property type="match status" value="1"/>
</dbReference>
<feature type="compositionally biased region" description="Pro residues" evidence="1">
    <location>
        <begin position="744"/>
        <end position="754"/>
    </location>
</feature>
<feature type="region of interest" description="Disordered" evidence="1">
    <location>
        <begin position="1"/>
        <end position="96"/>
    </location>
</feature>
<sequence>MSSPQTSRRSTSTLSTSISQPSLITQSHSHATRFLNSRTPTPSSRRREVTLSGEYVPGSGFMVGRGTRSGTSGTGTGLTSNSTTVHTTGTGSDINPFDDGLHLASVIGKHEWEIRGVEELRRYLEDDVIEGANEDREEESDEIPRILQAGVMMKDDLHRLDLARTLIQPSPQSDIETPFRPIPGKTLSLYIKSCAMDKIKYDGIFTVSIFVGISPPGRNTGQRYSPREWLWTSETEWDFSVSTDLYELVLPPLSTLLSQLEEYTFKQNINQPSGNISNVHSEEYSKGSQDSSTPRSDVFPKDIQNQAFNTSTSVEEGKDTLVLVVQIESPPRSTVTPTKSQVEVPTDMIMALGELLDTTPCDVRFVCAEHILNPGVSRDSGVVQGHLHGLHDSLDRVGDVIGGDSSNARVIGGDGEETETETREEPKLLSRKRTIYAHSAILKARSEYFRDLLTGGFSEAQDKDSKSEGITTLVMLEEEFETVYWMLRFIYTNSLLFSPFDDPRTIMSLRDIDTSQLSILLSPTSPSSYTSFNPWIFQHLPSQPEPNVEEQEGNEHEKDFDARTVSSSSTTLSNVHKPDSSDRAQSVLSHTSKTSINSTNSRISRLSNETNVKSISGSTISTNSNSTTSTTSSATPRRIGNDKLKVSTRGKEVQSAHSPNRQLNSPNRSLKSGLGVGTTKGLSGTTTSSTLSGISGVSGMAGLGGMSGMAGVGGMSGMAGMAGVGGLNGSTRELGNKQSILHPDPNPHPTPQPGPASALRIYMLAHRYRLDMLESLAREHLVGLLNVDNAMGMLLVTYRYEILHRDIREYILDRWSSVKRSNEYSKCLDEIRSGFWGDDGWPAFRELVDELASLTESEE</sequence>
<evidence type="ECO:0000313" key="3">
    <source>
        <dbReference type="EMBL" id="RXK37333.1"/>
    </source>
</evidence>
<feature type="domain" description="BTB" evidence="2">
    <location>
        <begin position="424"/>
        <end position="499"/>
    </location>
</feature>
<dbReference type="Pfam" id="PF00651">
    <property type="entry name" value="BTB"/>
    <property type="match status" value="1"/>
</dbReference>
<feature type="compositionally biased region" description="Basic and acidic residues" evidence="1">
    <location>
        <begin position="553"/>
        <end position="562"/>
    </location>
</feature>
<dbReference type="OrthoDB" id="288590at2759"/>
<dbReference type="Proteomes" id="UP000289152">
    <property type="component" value="Unassembled WGS sequence"/>
</dbReference>
<feature type="compositionally biased region" description="Low complexity" evidence="1">
    <location>
        <begin position="614"/>
        <end position="633"/>
    </location>
</feature>
<dbReference type="SUPFAM" id="SSF54695">
    <property type="entry name" value="POZ domain"/>
    <property type="match status" value="1"/>
</dbReference>